<dbReference type="Gramene" id="Pp3c24_11040V3.1">
    <property type="protein sequence ID" value="Pp3c24_11040V3.1"/>
    <property type="gene ID" value="Pp3c24_11040"/>
</dbReference>
<dbReference type="Pfam" id="PF00571">
    <property type="entry name" value="CBS"/>
    <property type="match status" value="2"/>
</dbReference>
<gene>
    <name evidence="4" type="ORF">PHYPA_028911</name>
</gene>
<dbReference type="GO" id="GO:1901135">
    <property type="term" value="P:carbohydrate derivative metabolic process"/>
    <property type="evidence" value="ECO:0007669"/>
    <property type="project" value="InterPro"/>
</dbReference>
<dbReference type="CDD" id="cd04604">
    <property type="entry name" value="CBS_pair_SIS_assoc"/>
    <property type="match status" value="1"/>
</dbReference>
<dbReference type="InterPro" id="IPR000644">
    <property type="entry name" value="CBS_dom"/>
</dbReference>
<dbReference type="InterPro" id="IPR046348">
    <property type="entry name" value="SIS_dom_sf"/>
</dbReference>
<reference evidence="4 6" key="2">
    <citation type="journal article" date="2018" name="Plant J.">
        <title>The Physcomitrella patens chromosome-scale assembly reveals moss genome structure and evolution.</title>
        <authorList>
            <person name="Lang D."/>
            <person name="Ullrich K.K."/>
            <person name="Murat F."/>
            <person name="Fuchs J."/>
            <person name="Jenkins J."/>
            <person name="Haas F.B."/>
            <person name="Piednoel M."/>
            <person name="Gundlach H."/>
            <person name="Van Bel M."/>
            <person name="Meyberg R."/>
            <person name="Vives C."/>
            <person name="Morata J."/>
            <person name="Symeonidi A."/>
            <person name="Hiss M."/>
            <person name="Muchero W."/>
            <person name="Kamisugi Y."/>
            <person name="Saleh O."/>
            <person name="Blanc G."/>
            <person name="Decker E.L."/>
            <person name="van Gessel N."/>
            <person name="Grimwood J."/>
            <person name="Hayes R.D."/>
            <person name="Graham S.W."/>
            <person name="Gunter L.E."/>
            <person name="McDaniel S.F."/>
            <person name="Hoernstein S.N.W."/>
            <person name="Larsson A."/>
            <person name="Li F.W."/>
            <person name="Perroud P.F."/>
            <person name="Phillips J."/>
            <person name="Ranjan P."/>
            <person name="Rokshar D.S."/>
            <person name="Rothfels C.J."/>
            <person name="Schneider L."/>
            <person name="Shu S."/>
            <person name="Stevenson D.W."/>
            <person name="Thummler F."/>
            <person name="Tillich M."/>
            <person name="Villarreal Aguilar J.C."/>
            <person name="Widiez T."/>
            <person name="Wong G.K."/>
            <person name="Wymore A."/>
            <person name="Zhang Y."/>
            <person name="Zimmer A.D."/>
            <person name="Quatrano R.S."/>
            <person name="Mayer K.F.X."/>
            <person name="Goodstein D."/>
            <person name="Casacuberta J.M."/>
            <person name="Vandepoele K."/>
            <person name="Reski R."/>
            <person name="Cuming A.C."/>
            <person name="Tuskan G.A."/>
            <person name="Maumus F."/>
            <person name="Salse J."/>
            <person name="Schmutz J."/>
            <person name="Rensing S.A."/>
        </authorList>
    </citation>
    <scope>NUCLEOTIDE SEQUENCE [LARGE SCALE GENOMIC DNA]</scope>
    <source>
        <strain evidence="5 6">cv. Gransden 2004</strain>
    </source>
</reference>
<keyword evidence="6" id="KW-1185">Reference proteome</keyword>
<evidence type="ECO:0000313" key="6">
    <source>
        <dbReference type="Proteomes" id="UP000006727"/>
    </source>
</evidence>
<evidence type="ECO:0008006" key="7">
    <source>
        <dbReference type="Google" id="ProtNLM"/>
    </source>
</evidence>
<evidence type="ECO:0000259" key="3">
    <source>
        <dbReference type="PROSITE" id="PS51464"/>
    </source>
</evidence>
<organism evidence="4">
    <name type="scientific">Physcomitrium patens</name>
    <name type="common">Spreading-leaved earth moss</name>
    <name type="synonym">Physcomitrella patens</name>
    <dbReference type="NCBI Taxonomy" id="3218"/>
    <lineage>
        <taxon>Eukaryota</taxon>
        <taxon>Viridiplantae</taxon>
        <taxon>Streptophyta</taxon>
        <taxon>Embryophyta</taxon>
        <taxon>Bryophyta</taxon>
        <taxon>Bryophytina</taxon>
        <taxon>Bryopsida</taxon>
        <taxon>Funariidae</taxon>
        <taxon>Funariales</taxon>
        <taxon>Funariaceae</taxon>
        <taxon>Physcomitrium</taxon>
    </lineage>
</organism>
<dbReference type="EnsemblPlants" id="Pp3c24_11040V3.1">
    <property type="protein sequence ID" value="Pp3c24_11040V3.1"/>
    <property type="gene ID" value="Pp3c24_11040"/>
</dbReference>
<dbReference type="PANTHER" id="PTHR47476:SF2">
    <property type="entry name" value="ARABINOSE 5-PHOSPHATE ISOMERASE-RELATED"/>
    <property type="match status" value="1"/>
</dbReference>
<keyword evidence="1" id="KW-0129">CBS domain</keyword>
<dbReference type="Gene3D" id="3.10.580.10">
    <property type="entry name" value="CBS-domain"/>
    <property type="match status" value="1"/>
</dbReference>
<protein>
    <recommendedName>
        <fullName evidence="7">SIS domain-containing protein</fullName>
    </recommendedName>
</protein>
<dbReference type="InterPro" id="IPR046342">
    <property type="entry name" value="CBS_dom_sf"/>
</dbReference>
<sequence>MEMIILPLSEVILEWDLSQVQAFTQLCTDTKGVIFFSGVGKRGFVAQKCAQTLVSTSALAVFLSPTNALHGDIGLVGPNDVLVLFSKSGATEELNILIPCAIARSAYFVDISLLKHSNFRKMCDMHVYLPLERELCPFYLAPVTSTAIQMLFCDTVSIALMKTKNLAREQYAWLYETVEDIMRKGYSLPLCTESDLIMDQLVELRVMGYGCLIVIDASNQFLGTFTDGDLCRALNSNRENIFHLQVGEMCNREPRWIAENSMVIAAMKKMEEGASAVTFLPVLDYNKVVIGLITLHCLVSATLFMTQSHDRGSDITGMGDQGALLISPLPEGYSLLVMERGQKDKTETNRYCTLNGVFQCALELGVDSYKS</sequence>
<feature type="domain" description="CBS" evidence="2">
    <location>
        <begin position="182"/>
        <end position="240"/>
    </location>
</feature>
<name>A0A2K1IGB6_PHYPA</name>
<dbReference type="PROSITE" id="PS51371">
    <property type="entry name" value="CBS"/>
    <property type="match status" value="2"/>
</dbReference>
<dbReference type="PANTHER" id="PTHR47476">
    <property type="match status" value="1"/>
</dbReference>
<dbReference type="SUPFAM" id="SSF53697">
    <property type="entry name" value="SIS domain"/>
    <property type="match status" value="1"/>
</dbReference>
<dbReference type="InParanoid" id="A0A2K1IGB6"/>
<dbReference type="Pfam" id="PF01380">
    <property type="entry name" value="SIS"/>
    <property type="match status" value="1"/>
</dbReference>
<evidence type="ECO:0000259" key="2">
    <source>
        <dbReference type="PROSITE" id="PS51371"/>
    </source>
</evidence>
<dbReference type="Proteomes" id="UP000006727">
    <property type="component" value="Chromosome 24"/>
</dbReference>
<dbReference type="STRING" id="3218.A0A2K1IGB6"/>
<dbReference type="GO" id="GO:0097367">
    <property type="term" value="F:carbohydrate derivative binding"/>
    <property type="evidence" value="ECO:0007669"/>
    <property type="project" value="InterPro"/>
</dbReference>
<dbReference type="EMBL" id="ABEU02000024">
    <property type="protein sequence ID" value="PNR28319.1"/>
    <property type="molecule type" value="Genomic_DNA"/>
</dbReference>
<dbReference type="InterPro" id="IPR001347">
    <property type="entry name" value="SIS_dom"/>
</dbReference>
<feature type="domain" description="SIS" evidence="3">
    <location>
        <begin position="23"/>
        <end position="166"/>
    </location>
</feature>
<evidence type="ECO:0000256" key="1">
    <source>
        <dbReference type="PROSITE-ProRule" id="PRU00703"/>
    </source>
</evidence>
<reference evidence="5" key="3">
    <citation type="submission" date="2020-12" db="UniProtKB">
        <authorList>
            <consortium name="EnsemblPlants"/>
        </authorList>
    </citation>
    <scope>IDENTIFICATION</scope>
</reference>
<reference evidence="4 6" key="1">
    <citation type="journal article" date="2008" name="Science">
        <title>The Physcomitrella genome reveals evolutionary insights into the conquest of land by plants.</title>
        <authorList>
            <person name="Rensing S."/>
            <person name="Lang D."/>
            <person name="Zimmer A."/>
            <person name="Terry A."/>
            <person name="Salamov A."/>
            <person name="Shapiro H."/>
            <person name="Nishiyama T."/>
            <person name="Perroud P.-F."/>
            <person name="Lindquist E."/>
            <person name="Kamisugi Y."/>
            <person name="Tanahashi T."/>
            <person name="Sakakibara K."/>
            <person name="Fujita T."/>
            <person name="Oishi K."/>
            <person name="Shin-I T."/>
            <person name="Kuroki Y."/>
            <person name="Toyoda A."/>
            <person name="Suzuki Y."/>
            <person name="Hashimoto A."/>
            <person name="Yamaguchi K."/>
            <person name="Sugano A."/>
            <person name="Kohara Y."/>
            <person name="Fujiyama A."/>
            <person name="Anterola A."/>
            <person name="Aoki S."/>
            <person name="Ashton N."/>
            <person name="Barbazuk W.B."/>
            <person name="Barker E."/>
            <person name="Bennetzen J."/>
            <person name="Bezanilla M."/>
            <person name="Blankenship R."/>
            <person name="Cho S.H."/>
            <person name="Dutcher S."/>
            <person name="Estelle M."/>
            <person name="Fawcett J.A."/>
            <person name="Gundlach H."/>
            <person name="Hanada K."/>
            <person name="Heyl A."/>
            <person name="Hicks K.A."/>
            <person name="Hugh J."/>
            <person name="Lohr M."/>
            <person name="Mayer K."/>
            <person name="Melkozernov A."/>
            <person name="Murata T."/>
            <person name="Nelson D."/>
            <person name="Pils B."/>
            <person name="Prigge M."/>
            <person name="Reiss B."/>
            <person name="Renner T."/>
            <person name="Rombauts S."/>
            <person name="Rushton P."/>
            <person name="Sanderfoot A."/>
            <person name="Schween G."/>
            <person name="Shiu S.-H."/>
            <person name="Stueber K."/>
            <person name="Theodoulou F.L."/>
            <person name="Tu H."/>
            <person name="Van de Peer Y."/>
            <person name="Verrier P.J."/>
            <person name="Waters E."/>
            <person name="Wood A."/>
            <person name="Yang L."/>
            <person name="Cove D."/>
            <person name="Cuming A."/>
            <person name="Hasebe M."/>
            <person name="Lucas S."/>
            <person name="Mishler D.B."/>
            <person name="Reski R."/>
            <person name="Grigoriev I."/>
            <person name="Quatrano R.S."/>
            <person name="Boore J.L."/>
        </authorList>
    </citation>
    <scope>NUCLEOTIDE SEQUENCE [LARGE SCALE GENOMIC DNA]</scope>
    <source>
        <strain evidence="5 6">cv. Gransden 2004</strain>
    </source>
</reference>
<dbReference type="PROSITE" id="PS51464">
    <property type="entry name" value="SIS"/>
    <property type="match status" value="1"/>
</dbReference>
<evidence type="ECO:0000313" key="4">
    <source>
        <dbReference type="EMBL" id="PNR28319.1"/>
    </source>
</evidence>
<dbReference type="AlphaFoldDB" id="A0A2K1IGB6"/>
<feature type="domain" description="CBS" evidence="2">
    <location>
        <begin position="250"/>
        <end position="311"/>
    </location>
</feature>
<dbReference type="Gene3D" id="3.40.50.10490">
    <property type="entry name" value="Glucose-6-phosphate isomerase like protein, domain 1"/>
    <property type="match status" value="1"/>
</dbReference>
<proteinExistence type="predicted"/>
<evidence type="ECO:0000313" key="5">
    <source>
        <dbReference type="EnsemblPlants" id="Pp3c24_11040V3.1"/>
    </source>
</evidence>
<accession>A0A2K1IGB6</accession>
<dbReference type="PaxDb" id="3218-PP1S16_203V6.1"/>